<feature type="chain" id="PRO_5037399331" description="LRRCT domain-containing protein" evidence="6">
    <location>
        <begin position="19"/>
        <end position="638"/>
    </location>
</feature>
<dbReference type="AlphaFoldDB" id="A0A974CWI8"/>
<dbReference type="InterPro" id="IPR003591">
    <property type="entry name" value="Leu-rich_rpt_typical-subtyp"/>
</dbReference>
<evidence type="ECO:0000256" key="2">
    <source>
        <dbReference type="ARBA" id="ARBA00022729"/>
    </source>
</evidence>
<keyword evidence="1" id="KW-0433">Leucine-rich repeat</keyword>
<evidence type="ECO:0000256" key="6">
    <source>
        <dbReference type="SAM" id="SignalP"/>
    </source>
</evidence>
<dbReference type="SMART" id="SM00082">
    <property type="entry name" value="LRRCT"/>
    <property type="match status" value="1"/>
</dbReference>
<protein>
    <recommendedName>
        <fullName evidence="7">LRRCT domain-containing protein</fullName>
    </recommendedName>
</protein>
<dbReference type="SMART" id="SM00364">
    <property type="entry name" value="LRR_BAC"/>
    <property type="match status" value="5"/>
</dbReference>
<dbReference type="SMART" id="SM00369">
    <property type="entry name" value="LRR_TYP"/>
    <property type="match status" value="13"/>
</dbReference>
<keyword evidence="5" id="KW-0472">Membrane</keyword>
<dbReference type="Pfam" id="PF00560">
    <property type="entry name" value="LRR_1"/>
    <property type="match status" value="1"/>
</dbReference>
<dbReference type="FunFam" id="3.80.10.10:FF:001164">
    <property type="entry name" value="GH01279p"/>
    <property type="match status" value="1"/>
</dbReference>
<reference evidence="9" key="1">
    <citation type="journal article" date="2016" name="Nature">
        <title>Genome evolution in the allotetraploid frog Xenopus laevis.</title>
        <authorList>
            <person name="Session A.M."/>
            <person name="Uno Y."/>
            <person name="Kwon T."/>
            <person name="Chapman J.A."/>
            <person name="Toyoda A."/>
            <person name="Takahashi S."/>
            <person name="Fukui A."/>
            <person name="Hikosaka A."/>
            <person name="Suzuki A."/>
            <person name="Kondo M."/>
            <person name="van Heeringen S.J."/>
            <person name="Quigley I."/>
            <person name="Heinz S."/>
            <person name="Ogino H."/>
            <person name="Ochi H."/>
            <person name="Hellsten U."/>
            <person name="Lyons J.B."/>
            <person name="Simakov O."/>
            <person name="Putnam N."/>
            <person name="Stites J."/>
            <person name="Kuroki Y."/>
            <person name="Tanaka T."/>
            <person name="Michiue T."/>
            <person name="Watanabe M."/>
            <person name="Bogdanovic O."/>
            <person name="Lister R."/>
            <person name="Georgiou G."/>
            <person name="Paranjpe S.S."/>
            <person name="van Kruijsbergen I."/>
            <person name="Shu S."/>
            <person name="Carlson J."/>
            <person name="Kinoshita T."/>
            <person name="Ohta Y."/>
            <person name="Mawaribuchi S."/>
            <person name="Jenkins J."/>
            <person name="Grimwood J."/>
            <person name="Schmutz J."/>
            <person name="Mitros T."/>
            <person name="Mozaffari S.V."/>
            <person name="Suzuki Y."/>
            <person name="Haramoto Y."/>
            <person name="Yamamoto T.S."/>
            <person name="Takagi C."/>
            <person name="Heald R."/>
            <person name="Miller K."/>
            <person name="Haudenschild C."/>
            <person name="Kitzman J."/>
            <person name="Nakayama T."/>
            <person name="Izutsu Y."/>
            <person name="Robert J."/>
            <person name="Fortriede J."/>
            <person name="Burns K."/>
            <person name="Lotay V."/>
            <person name="Karimi K."/>
            <person name="Yasuoka Y."/>
            <person name="Dichmann D.S."/>
            <person name="Flajnik M.F."/>
            <person name="Houston D.W."/>
            <person name="Shendure J."/>
            <person name="DuPasquier L."/>
            <person name="Vize P.D."/>
            <person name="Zorn A.M."/>
            <person name="Ito M."/>
            <person name="Marcotte E.M."/>
            <person name="Wallingford J.B."/>
            <person name="Ito Y."/>
            <person name="Asashima M."/>
            <person name="Ueno N."/>
            <person name="Matsuda Y."/>
            <person name="Veenstra G.J."/>
            <person name="Fujiyama A."/>
            <person name="Harland R.M."/>
            <person name="Taira M."/>
            <person name="Rokhsar D.S."/>
        </authorList>
    </citation>
    <scope>NUCLEOTIDE SEQUENCE [LARGE SCALE GENOMIC DNA]</scope>
    <source>
        <strain evidence="9">J</strain>
    </source>
</reference>
<dbReference type="FunFam" id="3.80.10.10:FF:000770">
    <property type="entry name" value="Uncharacterized protein"/>
    <property type="match status" value="1"/>
</dbReference>
<dbReference type="SUPFAM" id="SSF52058">
    <property type="entry name" value="L domain-like"/>
    <property type="match status" value="1"/>
</dbReference>
<dbReference type="Pfam" id="PF13855">
    <property type="entry name" value="LRR_8"/>
    <property type="match status" value="2"/>
</dbReference>
<dbReference type="Pfam" id="PF13306">
    <property type="entry name" value="LRR_5"/>
    <property type="match status" value="1"/>
</dbReference>
<dbReference type="Proteomes" id="UP000694892">
    <property type="component" value="Chromosome 5L"/>
</dbReference>
<name>A0A974CWI8_XENLA</name>
<feature type="signal peptide" evidence="6">
    <location>
        <begin position="1"/>
        <end position="18"/>
    </location>
</feature>
<evidence type="ECO:0000313" key="9">
    <source>
        <dbReference type="Proteomes" id="UP000694892"/>
    </source>
</evidence>
<organism evidence="8 9">
    <name type="scientific">Xenopus laevis</name>
    <name type="common">African clawed frog</name>
    <dbReference type="NCBI Taxonomy" id="8355"/>
    <lineage>
        <taxon>Eukaryota</taxon>
        <taxon>Metazoa</taxon>
        <taxon>Chordata</taxon>
        <taxon>Craniata</taxon>
        <taxon>Vertebrata</taxon>
        <taxon>Euteleostomi</taxon>
        <taxon>Amphibia</taxon>
        <taxon>Batrachia</taxon>
        <taxon>Anura</taxon>
        <taxon>Pipoidea</taxon>
        <taxon>Pipidae</taxon>
        <taxon>Xenopodinae</taxon>
        <taxon>Xenopus</taxon>
        <taxon>Xenopus</taxon>
    </lineage>
</organism>
<evidence type="ECO:0000256" key="5">
    <source>
        <dbReference type="SAM" id="Phobius"/>
    </source>
</evidence>
<dbReference type="PANTHER" id="PTHR24369:SF213">
    <property type="entry name" value="INSULIN LIKE GROWTH FACTOR BINDING PROTEIN ACID LABILE SUBUNIT"/>
    <property type="match status" value="1"/>
</dbReference>
<evidence type="ECO:0000313" key="8">
    <source>
        <dbReference type="EMBL" id="OCT80713.1"/>
    </source>
</evidence>
<dbReference type="Gene3D" id="3.80.10.10">
    <property type="entry name" value="Ribonuclease Inhibitor"/>
    <property type="match status" value="3"/>
</dbReference>
<keyword evidence="3" id="KW-0677">Repeat</keyword>
<dbReference type="InterPro" id="IPR000483">
    <property type="entry name" value="Cys-rich_flank_reg_C"/>
</dbReference>
<dbReference type="InterPro" id="IPR032675">
    <property type="entry name" value="LRR_dom_sf"/>
</dbReference>
<accession>A0A974CWI8</accession>
<feature type="domain" description="LRRCT" evidence="7">
    <location>
        <begin position="419"/>
        <end position="469"/>
    </location>
</feature>
<dbReference type="InterPro" id="IPR050541">
    <property type="entry name" value="LRR_TM_domain-containing"/>
</dbReference>
<keyword evidence="2 6" id="KW-0732">Signal</keyword>
<keyword evidence="5" id="KW-0812">Transmembrane</keyword>
<evidence type="ECO:0000256" key="1">
    <source>
        <dbReference type="ARBA" id="ARBA00022614"/>
    </source>
</evidence>
<dbReference type="InterPro" id="IPR026906">
    <property type="entry name" value="LRR_5"/>
</dbReference>
<dbReference type="OMA" id="HILLFGM"/>
<keyword evidence="5" id="KW-1133">Transmembrane helix</keyword>
<dbReference type="PROSITE" id="PS51450">
    <property type="entry name" value="LRR"/>
    <property type="match status" value="3"/>
</dbReference>
<dbReference type="EMBL" id="CM004474">
    <property type="protein sequence ID" value="OCT80713.1"/>
    <property type="molecule type" value="Genomic_DNA"/>
</dbReference>
<gene>
    <name evidence="8" type="ORF">XELAEV_18027527mg</name>
</gene>
<evidence type="ECO:0000256" key="3">
    <source>
        <dbReference type="ARBA" id="ARBA00022737"/>
    </source>
</evidence>
<sequence length="638" mass="72915">MMTFVYLLIATHILFVAACPTLCTCRLKDAVFCQGPSIKDIGSLLLPSNFTYIHIINTLATEITDKSFGNMPITLRLRLEDSRLTFITRDAFKSLPQLKSLKLTNNKLETLPAGVFDSLFYLEQLFIGVNHLSSLHPNLFCCLQHLKELILNRNQLTSLPNELLRNLTELIILNLSRNKISHLPVSIFSSLTKLKKLHLYENQLLTITSSAFNNLGDLLELALYSNSIQSIAPDAFHHLPKLRLLNLSKNKLHFLPYGLFLHLPQLSVLTLYDNPLKELPDVIFGKMENLTSLWLYDTHLATIPNFVFCNLTNLQLLVLTRNPQLESLPADAFSGLSNLLELSLHSNNLSSIDQDLFQNLQQLEKLSLYSNNLKVLSENMFYNLSNLQILALNNSNLHTLPGQIFQELPSLQMVYLHSNPWVCYCDFTDFKTWLQQNQNKVYNPMSLVCDTPLTLSNISVLGTGDFMCQYTTTTENKMDFYTTTTSQTPINTQSTNTYHDTTFTNVKRQFILYNTSPATTTLETTTRKMTDFSETNPTTAMQDLNAGVLKHTPYMSTVPYDKIYFFLYLFNTVLKMFVIFLCCVLLVLMRRLNDYFVGLTEPVVLLRILIPLDPVPQGLRWPFAERSARLARLRTHTN</sequence>
<evidence type="ECO:0000259" key="7">
    <source>
        <dbReference type="SMART" id="SM00082"/>
    </source>
</evidence>
<feature type="transmembrane region" description="Helical" evidence="5">
    <location>
        <begin position="563"/>
        <end position="588"/>
    </location>
</feature>
<proteinExistence type="predicted"/>
<dbReference type="InterPro" id="IPR001611">
    <property type="entry name" value="Leu-rich_rpt"/>
</dbReference>
<evidence type="ECO:0000256" key="4">
    <source>
        <dbReference type="ARBA" id="ARBA00023180"/>
    </source>
</evidence>
<keyword evidence="4" id="KW-0325">Glycoprotein</keyword>
<dbReference type="PANTHER" id="PTHR24369">
    <property type="entry name" value="ANTIGEN BSP, PUTATIVE-RELATED"/>
    <property type="match status" value="1"/>
</dbReference>
<dbReference type="GO" id="GO:0005886">
    <property type="term" value="C:plasma membrane"/>
    <property type="evidence" value="ECO:0007669"/>
    <property type="project" value="TreeGrafter"/>
</dbReference>